<dbReference type="Pfam" id="PF01015">
    <property type="entry name" value="Ribosomal_S3Ae"/>
    <property type="match status" value="1"/>
</dbReference>
<dbReference type="SUPFAM" id="SSF68906">
    <property type="entry name" value="SAP domain"/>
    <property type="match status" value="1"/>
</dbReference>
<dbReference type="InterPro" id="IPR001593">
    <property type="entry name" value="Ribosomal_eS1"/>
</dbReference>
<protein>
    <recommendedName>
        <fullName evidence="3">Small ribosomal subunit protein eS1</fullName>
    </recommendedName>
</protein>
<evidence type="ECO:0000256" key="3">
    <source>
        <dbReference type="HAMAP-Rule" id="MF_00359"/>
    </source>
</evidence>
<keyword evidence="1 3" id="KW-0689">Ribosomal protein</keyword>
<dbReference type="InterPro" id="IPR030838">
    <property type="entry name" value="Ribosomal_eS1_arc"/>
</dbReference>
<dbReference type="SMART" id="SM00513">
    <property type="entry name" value="SAP"/>
    <property type="match status" value="1"/>
</dbReference>
<dbReference type="GO" id="GO:0005840">
    <property type="term" value="C:ribosome"/>
    <property type="evidence" value="ECO:0007669"/>
    <property type="project" value="UniProtKB-KW"/>
</dbReference>
<dbReference type="InterPro" id="IPR003034">
    <property type="entry name" value="SAP_dom"/>
</dbReference>
<dbReference type="InterPro" id="IPR036361">
    <property type="entry name" value="SAP_dom_sf"/>
</dbReference>
<evidence type="ECO:0000259" key="5">
    <source>
        <dbReference type="PROSITE" id="PS50800"/>
    </source>
</evidence>
<gene>
    <name evidence="6" type="primary">RP-S3Ae</name>
    <name evidence="6" type="synonym">RPS3A</name>
    <name evidence="3" type="synonym">rps3ae</name>
</gene>
<evidence type="ECO:0000313" key="6">
    <source>
        <dbReference type="EMBL" id="AIF15942.1"/>
    </source>
</evidence>
<dbReference type="Pfam" id="PF02037">
    <property type="entry name" value="SAP"/>
    <property type="match status" value="1"/>
</dbReference>
<dbReference type="PROSITE" id="PS50800">
    <property type="entry name" value="SAP"/>
    <property type="match status" value="1"/>
</dbReference>
<reference evidence="6" key="1">
    <citation type="journal article" date="2014" name="Genome Biol. Evol.">
        <title>Pangenome evidence for extensive interdomain horizontal transfer affecting lineage core and shell genes in uncultured planktonic thaumarchaeota and euryarchaeota.</title>
        <authorList>
            <person name="Deschamps P."/>
            <person name="Zivanovic Y."/>
            <person name="Moreira D."/>
            <person name="Rodriguez-Valera F."/>
            <person name="Lopez-Garcia P."/>
        </authorList>
    </citation>
    <scope>NUCLEOTIDE SEQUENCE</scope>
</reference>
<evidence type="ECO:0000256" key="4">
    <source>
        <dbReference type="SAM" id="MobiDB-lite"/>
    </source>
</evidence>
<sequence>MAKGAKARAAARKQRDKWKAKRWFTIRAPRNPWSFRIIGETIAEEPEQLVGRTFDIMQNELDGDFSKMHVQVVFRITDVVGGDALTEFSGHNVQKDHIRRQIRRYRGKVDDTVDVVTEDGYYVRFKPLLISRGRVKSSQKSAMRAKARDAILTMGASSTWIQLQKAVLDGTMETAIKEAVSTISPVRTAMIRRSQLLQSGVTGEDGPTLDEIHAEEKAAAAASLVEEVDVLAAAEASAELAEVDGDTSGAVESEEESSEESTEDTVVEEVVEEPADEADETPEADDGDSPDYTSMTVAELKGLLKEAGKPVSGKKADLISRLQE</sequence>
<keyword evidence="2 3" id="KW-0687">Ribonucleoprotein</keyword>
<feature type="region of interest" description="Disordered" evidence="4">
    <location>
        <begin position="240"/>
        <end position="294"/>
    </location>
</feature>
<evidence type="ECO:0000256" key="2">
    <source>
        <dbReference type="ARBA" id="ARBA00023274"/>
    </source>
</evidence>
<dbReference type="GO" id="GO:1990904">
    <property type="term" value="C:ribonucleoprotein complex"/>
    <property type="evidence" value="ECO:0007669"/>
    <property type="project" value="UniProtKB-KW"/>
</dbReference>
<evidence type="ECO:0000256" key="1">
    <source>
        <dbReference type="ARBA" id="ARBA00022980"/>
    </source>
</evidence>
<dbReference type="HAMAP" id="MF_00359">
    <property type="entry name" value="Ribosomal_eS1"/>
    <property type="match status" value="1"/>
</dbReference>
<proteinExistence type="inferred from homology"/>
<dbReference type="GO" id="GO:0006412">
    <property type="term" value="P:translation"/>
    <property type="evidence" value="ECO:0007669"/>
    <property type="project" value="UniProtKB-UniRule"/>
</dbReference>
<feature type="domain" description="SAP" evidence="5">
    <location>
        <begin position="292"/>
        <end position="324"/>
    </location>
</feature>
<accession>A0A075HNF8</accession>
<dbReference type="Gene3D" id="1.10.720.30">
    <property type="entry name" value="SAP domain"/>
    <property type="match status" value="1"/>
</dbReference>
<dbReference type="SMART" id="SM01397">
    <property type="entry name" value="Ribosomal_S3Ae"/>
    <property type="match status" value="1"/>
</dbReference>
<dbReference type="AlphaFoldDB" id="A0A075HNF8"/>
<organism evidence="6">
    <name type="scientific">uncultured marine group II/III euryarchaeote KM3_72_A06</name>
    <dbReference type="NCBI Taxonomy" id="1456496"/>
    <lineage>
        <taxon>Archaea</taxon>
        <taxon>Methanobacteriati</taxon>
        <taxon>Methanobacteriota</taxon>
        <taxon>environmental samples</taxon>
    </lineage>
</organism>
<dbReference type="EMBL" id="KF901041">
    <property type="protein sequence ID" value="AIF15942.1"/>
    <property type="molecule type" value="Genomic_DNA"/>
</dbReference>
<dbReference type="GO" id="GO:0003735">
    <property type="term" value="F:structural constituent of ribosome"/>
    <property type="evidence" value="ECO:0007669"/>
    <property type="project" value="InterPro"/>
</dbReference>
<feature type="compositionally biased region" description="Acidic residues" evidence="4">
    <location>
        <begin position="252"/>
        <end position="289"/>
    </location>
</feature>
<comment type="similarity">
    <text evidence="3">Belongs to the eukaryotic ribosomal protein eS1 family.</text>
</comment>
<name>A0A075HNF8_9EURY</name>